<dbReference type="Gene3D" id="3.40.50.970">
    <property type="match status" value="2"/>
</dbReference>
<dbReference type="GO" id="GO:0050660">
    <property type="term" value="F:flavin adenine dinucleotide binding"/>
    <property type="evidence" value="ECO:0007669"/>
    <property type="project" value="TreeGrafter"/>
</dbReference>
<evidence type="ECO:0000313" key="6">
    <source>
        <dbReference type="Proteomes" id="UP001303889"/>
    </source>
</evidence>
<dbReference type="CDD" id="cd07035">
    <property type="entry name" value="TPP_PYR_POX_like"/>
    <property type="match status" value="1"/>
</dbReference>
<dbReference type="Proteomes" id="UP001303889">
    <property type="component" value="Unassembled WGS sequence"/>
</dbReference>
<gene>
    <name evidence="5" type="ORF">C8A05DRAFT_31382</name>
</gene>
<evidence type="ECO:0000256" key="1">
    <source>
        <dbReference type="ARBA" id="ARBA00007812"/>
    </source>
</evidence>
<comment type="similarity">
    <text evidence="1">Belongs to the TPP enzyme family.</text>
</comment>
<dbReference type="InterPro" id="IPR029035">
    <property type="entry name" value="DHS-like_NAD/FAD-binding_dom"/>
</dbReference>
<reference evidence="5" key="2">
    <citation type="submission" date="2023-05" db="EMBL/GenBank/DDBJ databases">
        <authorList>
            <consortium name="Lawrence Berkeley National Laboratory"/>
            <person name="Steindorff A."/>
            <person name="Hensen N."/>
            <person name="Bonometti L."/>
            <person name="Westerberg I."/>
            <person name="Brannstrom I.O."/>
            <person name="Guillou S."/>
            <person name="Cros-Aarteil S."/>
            <person name="Calhoun S."/>
            <person name="Haridas S."/>
            <person name="Kuo A."/>
            <person name="Mondo S."/>
            <person name="Pangilinan J."/>
            <person name="Riley R."/>
            <person name="Labutti K."/>
            <person name="Andreopoulos B."/>
            <person name="Lipzen A."/>
            <person name="Chen C."/>
            <person name="Yanf M."/>
            <person name="Daum C."/>
            <person name="Ng V."/>
            <person name="Clum A."/>
            <person name="Ohm R."/>
            <person name="Martin F."/>
            <person name="Silar P."/>
            <person name="Natvig D."/>
            <person name="Lalanne C."/>
            <person name="Gautier V."/>
            <person name="Ament-Velasquez S.L."/>
            <person name="Kruys A."/>
            <person name="Hutchinson M.I."/>
            <person name="Powell A.J."/>
            <person name="Barry K."/>
            <person name="Miller A.N."/>
            <person name="Grigoriev I.V."/>
            <person name="Debuchy R."/>
            <person name="Gladieux P."/>
            <person name="Thoren M.H."/>
            <person name="Johannesson H."/>
        </authorList>
    </citation>
    <scope>NUCLEOTIDE SEQUENCE</scope>
    <source>
        <strain evidence="5">CBS 103.79</strain>
    </source>
</reference>
<evidence type="ECO:0000259" key="4">
    <source>
        <dbReference type="Pfam" id="PF02776"/>
    </source>
</evidence>
<accession>A0AAN6MPP9</accession>
<dbReference type="SUPFAM" id="SSF52467">
    <property type="entry name" value="DHS-like NAD/FAD-binding domain"/>
    <property type="match status" value="1"/>
</dbReference>
<name>A0AAN6MPP9_9PEZI</name>
<evidence type="ECO:0000256" key="2">
    <source>
        <dbReference type="ARBA" id="ARBA00023052"/>
    </source>
</evidence>
<reference evidence="5" key="1">
    <citation type="journal article" date="2023" name="Mol. Phylogenet. Evol.">
        <title>Genome-scale phylogeny and comparative genomics of the fungal order Sordariales.</title>
        <authorList>
            <person name="Hensen N."/>
            <person name="Bonometti L."/>
            <person name="Westerberg I."/>
            <person name="Brannstrom I.O."/>
            <person name="Guillou S."/>
            <person name="Cros-Aarteil S."/>
            <person name="Calhoun S."/>
            <person name="Haridas S."/>
            <person name="Kuo A."/>
            <person name="Mondo S."/>
            <person name="Pangilinan J."/>
            <person name="Riley R."/>
            <person name="LaButti K."/>
            <person name="Andreopoulos B."/>
            <person name="Lipzen A."/>
            <person name="Chen C."/>
            <person name="Yan M."/>
            <person name="Daum C."/>
            <person name="Ng V."/>
            <person name="Clum A."/>
            <person name="Steindorff A."/>
            <person name="Ohm R.A."/>
            <person name="Martin F."/>
            <person name="Silar P."/>
            <person name="Natvig D.O."/>
            <person name="Lalanne C."/>
            <person name="Gautier V."/>
            <person name="Ament-Velasquez S.L."/>
            <person name="Kruys A."/>
            <person name="Hutchinson M.I."/>
            <person name="Powell A.J."/>
            <person name="Barry K."/>
            <person name="Miller A.N."/>
            <person name="Grigoriev I.V."/>
            <person name="Debuchy R."/>
            <person name="Gladieux P."/>
            <person name="Hiltunen Thoren M."/>
            <person name="Johannesson H."/>
        </authorList>
    </citation>
    <scope>NUCLEOTIDE SEQUENCE</scope>
    <source>
        <strain evidence="5">CBS 103.79</strain>
    </source>
</reference>
<feature type="domain" description="Thiamine pyrophosphate enzyme TPP-binding" evidence="3">
    <location>
        <begin position="429"/>
        <end position="578"/>
    </location>
</feature>
<organism evidence="5 6">
    <name type="scientific">Staphylotrichum tortipilum</name>
    <dbReference type="NCBI Taxonomy" id="2831512"/>
    <lineage>
        <taxon>Eukaryota</taxon>
        <taxon>Fungi</taxon>
        <taxon>Dikarya</taxon>
        <taxon>Ascomycota</taxon>
        <taxon>Pezizomycotina</taxon>
        <taxon>Sordariomycetes</taxon>
        <taxon>Sordariomycetidae</taxon>
        <taxon>Sordariales</taxon>
        <taxon>Chaetomiaceae</taxon>
        <taxon>Staphylotrichum</taxon>
    </lineage>
</organism>
<dbReference type="InterPro" id="IPR012001">
    <property type="entry name" value="Thiamin_PyroP_enz_TPP-bd_dom"/>
</dbReference>
<sequence length="585" mass="62472">MFLELPKMSALPSVAYGSDAIVRQLHTLNIPYIALVPGSSFRGLHNSIVNFAGNRRPKIVLCLHEEHSVAIAHGYAKVEETPMAVAVHDAHGRVQRHCDRAPVLILGGNGPLNASLHRPWIDWIHTTGDESALIRPWVKYDDTPASVPVAVQSILTAATAAAQLPRGPTYVCLDVSLQEIKLPNPATFPFPSTERYLNAARNPPGPSAQSVQAIHEAMVSAKQQLLFLYGHVNRTQAGWDNRVTLAEAYNARVITDLKLAAAFPTDRCLQEASPEETLRAPAIHAIRASDVIVSFDWVDLAGTLATCFPDHPLGEPPASIRVIHITLDPPAIGNGQSKTHFAQPPVDLTIISADPDLTITALLNAYPPPTQPSVPPPSTPFHPVQLDPSTPLTLTTLAQTLYHLIPPATISLVRVPLRFPGSQLHTPHPLSHLGHDGGEGVGSGPGMVVGAALALMTLHSSLFPVAILGDGDFLMGCSAIWTAARYGVPLLALVANNGGFYNDERHQAEVARQRGRDVGRAGVGTRIEGPRPDVMSIARGFGAMTVGEGPVSTVGGLVDALVDAMKVVTTGKVVVVDVWIENEER</sequence>
<comment type="caution">
    <text evidence="5">The sequence shown here is derived from an EMBL/GenBank/DDBJ whole genome shotgun (WGS) entry which is preliminary data.</text>
</comment>
<dbReference type="AlphaFoldDB" id="A0AAN6MPP9"/>
<dbReference type="InterPro" id="IPR045229">
    <property type="entry name" value="TPP_enz"/>
</dbReference>
<dbReference type="Pfam" id="PF02775">
    <property type="entry name" value="TPP_enzyme_C"/>
    <property type="match status" value="1"/>
</dbReference>
<dbReference type="PANTHER" id="PTHR18968">
    <property type="entry name" value="THIAMINE PYROPHOSPHATE ENZYMES"/>
    <property type="match status" value="1"/>
</dbReference>
<proteinExistence type="inferred from homology"/>
<evidence type="ECO:0000259" key="3">
    <source>
        <dbReference type="Pfam" id="PF02775"/>
    </source>
</evidence>
<evidence type="ECO:0000313" key="5">
    <source>
        <dbReference type="EMBL" id="KAK3904807.1"/>
    </source>
</evidence>
<dbReference type="EMBL" id="MU855382">
    <property type="protein sequence ID" value="KAK3904807.1"/>
    <property type="molecule type" value="Genomic_DNA"/>
</dbReference>
<keyword evidence="2" id="KW-0786">Thiamine pyrophosphate</keyword>
<dbReference type="SUPFAM" id="SSF52518">
    <property type="entry name" value="Thiamin diphosphate-binding fold (THDP-binding)"/>
    <property type="match status" value="2"/>
</dbReference>
<dbReference type="Pfam" id="PF02776">
    <property type="entry name" value="TPP_enzyme_N"/>
    <property type="match status" value="1"/>
</dbReference>
<dbReference type="Gene3D" id="3.40.50.1220">
    <property type="entry name" value="TPP-binding domain"/>
    <property type="match status" value="1"/>
</dbReference>
<protein>
    <submittedName>
        <fullName evidence="5">Benzoylformate decarboxylase</fullName>
    </submittedName>
</protein>
<dbReference type="InterPro" id="IPR011766">
    <property type="entry name" value="TPP_enzyme_TPP-bd"/>
</dbReference>
<dbReference type="InterPro" id="IPR029061">
    <property type="entry name" value="THDP-binding"/>
</dbReference>
<feature type="domain" description="Thiamine pyrophosphate enzyme N-terminal TPP-binding" evidence="4">
    <location>
        <begin position="17"/>
        <end position="108"/>
    </location>
</feature>
<keyword evidence="6" id="KW-1185">Reference proteome</keyword>
<dbReference type="GO" id="GO:0003984">
    <property type="term" value="F:acetolactate synthase activity"/>
    <property type="evidence" value="ECO:0007669"/>
    <property type="project" value="TreeGrafter"/>
</dbReference>
<dbReference type="GO" id="GO:0030976">
    <property type="term" value="F:thiamine pyrophosphate binding"/>
    <property type="evidence" value="ECO:0007669"/>
    <property type="project" value="InterPro"/>
</dbReference>